<evidence type="ECO:0000313" key="3">
    <source>
        <dbReference type="Proteomes" id="UP000630718"/>
    </source>
</evidence>
<organism evidence="2 3">
    <name type="scientific">Streptomyces fumanus</name>
    <dbReference type="NCBI Taxonomy" id="67302"/>
    <lineage>
        <taxon>Bacteria</taxon>
        <taxon>Bacillati</taxon>
        <taxon>Actinomycetota</taxon>
        <taxon>Actinomycetes</taxon>
        <taxon>Kitasatosporales</taxon>
        <taxon>Streptomycetaceae</taxon>
        <taxon>Streptomyces</taxon>
    </lineage>
</organism>
<sequence>MTSGRGGDRHPSVAAEAEGYLLARSRHDEALRDAEALCARLPWLTGAQADDLTRQYVRQHIDLSRRMLLAVLERADGLRQEYEQRYADLRRRLLKGHAAWACALLAGAAWATACLGWTTR</sequence>
<feature type="transmembrane region" description="Helical" evidence="1">
    <location>
        <begin position="98"/>
        <end position="118"/>
    </location>
</feature>
<reference evidence="2" key="2">
    <citation type="submission" date="2020-09" db="EMBL/GenBank/DDBJ databases">
        <authorList>
            <person name="Sun Q."/>
            <person name="Ohkuma M."/>
        </authorList>
    </citation>
    <scope>NUCLEOTIDE SEQUENCE</scope>
    <source>
        <strain evidence="2">JCM 4477</strain>
    </source>
</reference>
<protein>
    <submittedName>
        <fullName evidence="2">Uncharacterized protein</fullName>
    </submittedName>
</protein>
<evidence type="ECO:0000313" key="2">
    <source>
        <dbReference type="EMBL" id="GHE89290.1"/>
    </source>
</evidence>
<accession>A0A919A5X9</accession>
<reference evidence="2" key="1">
    <citation type="journal article" date="2014" name="Int. J. Syst. Evol. Microbiol.">
        <title>Complete genome sequence of Corynebacterium casei LMG S-19264T (=DSM 44701T), isolated from a smear-ripened cheese.</title>
        <authorList>
            <consortium name="US DOE Joint Genome Institute (JGI-PGF)"/>
            <person name="Walter F."/>
            <person name="Albersmeier A."/>
            <person name="Kalinowski J."/>
            <person name="Ruckert C."/>
        </authorList>
    </citation>
    <scope>NUCLEOTIDE SEQUENCE</scope>
    <source>
        <strain evidence="2">JCM 4477</strain>
    </source>
</reference>
<proteinExistence type="predicted"/>
<keyword evidence="1" id="KW-1133">Transmembrane helix</keyword>
<evidence type="ECO:0000256" key="1">
    <source>
        <dbReference type="SAM" id="Phobius"/>
    </source>
</evidence>
<keyword evidence="3" id="KW-1185">Reference proteome</keyword>
<dbReference type="Proteomes" id="UP000630718">
    <property type="component" value="Unassembled WGS sequence"/>
</dbReference>
<gene>
    <name evidence="2" type="ORF">GCM10018772_11320</name>
</gene>
<name>A0A919A5X9_9ACTN</name>
<dbReference type="AlphaFoldDB" id="A0A919A5X9"/>
<dbReference type="RefSeq" id="WP_190202988.1">
    <property type="nucleotide sequence ID" value="NZ_BNBI01000002.1"/>
</dbReference>
<keyword evidence="1" id="KW-0812">Transmembrane</keyword>
<comment type="caution">
    <text evidence="2">The sequence shown here is derived from an EMBL/GenBank/DDBJ whole genome shotgun (WGS) entry which is preliminary data.</text>
</comment>
<dbReference type="EMBL" id="BNBI01000002">
    <property type="protein sequence ID" value="GHE89290.1"/>
    <property type="molecule type" value="Genomic_DNA"/>
</dbReference>
<keyword evidence="1" id="KW-0472">Membrane</keyword>